<dbReference type="GO" id="GO:0009977">
    <property type="term" value="F:proton motive force dependent protein transmembrane transporter activity"/>
    <property type="evidence" value="ECO:0007669"/>
    <property type="project" value="TreeGrafter"/>
</dbReference>
<evidence type="ECO:0000256" key="2">
    <source>
        <dbReference type="ARBA" id="ARBA00022692"/>
    </source>
</evidence>
<evidence type="ECO:0008006" key="7">
    <source>
        <dbReference type="Google" id="ProtNLM"/>
    </source>
</evidence>
<organism evidence="6">
    <name type="scientific">marine metagenome</name>
    <dbReference type="NCBI Taxonomy" id="408172"/>
    <lineage>
        <taxon>unclassified sequences</taxon>
        <taxon>metagenomes</taxon>
        <taxon>ecological metagenomes</taxon>
    </lineage>
</organism>
<dbReference type="PANTHER" id="PTHR30371">
    <property type="entry name" value="SEC-INDEPENDENT PROTEIN TRANSLOCASE PROTEIN TATC"/>
    <property type="match status" value="1"/>
</dbReference>
<dbReference type="InterPro" id="IPR002033">
    <property type="entry name" value="TatC"/>
</dbReference>
<comment type="subcellular location">
    <subcellularLocation>
        <location evidence="1">Membrane</location>
        <topology evidence="1">Multi-pass membrane protein</topology>
    </subcellularLocation>
</comment>
<dbReference type="GO" id="GO:0065002">
    <property type="term" value="P:intracellular protein transmembrane transport"/>
    <property type="evidence" value="ECO:0007669"/>
    <property type="project" value="TreeGrafter"/>
</dbReference>
<keyword evidence="3 5" id="KW-1133">Transmembrane helix</keyword>
<dbReference type="Pfam" id="PF00902">
    <property type="entry name" value="TatC"/>
    <property type="match status" value="1"/>
</dbReference>
<dbReference type="AlphaFoldDB" id="A0A383A1G2"/>
<feature type="transmembrane region" description="Helical" evidence="5">
    <location>
        <begin position="12"/>
        <end position="32"/>
    </location>
</feature>
<dbReference type="GO" id="GO:0033281">
    <property type="term" value="C:TAT protein transport complex"/>
    <property type="evidence" value="ECO:0007669"/>
    <property type="project" value="TreeGrafter"/>
</dbReference>
<evidence type="ECO:0000313" key="6">
    <source>
        <dbReference type="EMBL" id="SVE01045.1"/>
    </source>
</evidence>
<evidence type="ECO:0000256" key="3">
    <source>
        <dbReference type="ARBA" id="ARBA00022989"/>
    </source>
</evidence>
<dbReference type="GO" id="GO:0043953">
    <property type="term" value="P:protein transport by the Tat complex"/>
    <property type="evidence" value="ECO:0007669"/>
    <property type="project" value="TreeGrafter"/>
</dbReference>
<dbReference type="EMBL" id="UINC01188027">
    <property type="protein sequence ID" value="SVE01045.1"/>
    <property type="molecule type" value="Genomic_DNA"/>
</dbReference>
<sequence length="94" mass="10932">MPFLEHLEELRWRILWSVIALIVGVVIGFLLVQQFSLLDVLISPYYEVMGEGERLNFFSPTEHFFLILKVSFLVGFILVSPILIYQVWSFLSPA</sequence>
<gene>
    <name evidence="6" type="ORF">METZ01_LOCUS453899</name>
</gene>
<evidence type="ECO:0000256" key="4">
    <source>
        <dbReference type="ARBA" id="ARBA00023136"/>
    </source>
</evidence>
<accession>A0A383A1G2</accession>
<proteinExistence type="predicted"/>
<dbReference type="PANTHER" id="PTHR30371:SF0">
    <property type="entry name" value="SEC-INDEPENDENT PROTEIN TRANSLOCASE PROTEIN TATC, CHLOROPLASTIC-RELATED"/>
    <property type="match status" value="1"/>
</dbReference>
<keyword evidence="4 5" id="KW-0472">Membrane</keyword>
<protein>
    <recommendedName>
        <fullName evidence="7">Sec-independent protein translocase protein TatC</fullName>
    </recommendedName>
</protein>
<evidence type="ECO:0000256" key="5">
    <source>
        <dbReference type="SAM" id="Phobius"/>
    </source>
</evidence>
<dbReference type="PRINTS" id="PR01840">
    <property type="entry name" value="TATCFAMILY"/>
</dbReference>
<keyword evidence="2 5" id="KW-0812">Transmembrane</keyword>
<feature type="non-terminal residue" evidence="6">
    <location>
        <position position="94"/>
    </location>
</feature>
<feature type="transmembrane region" description="Helical" evidence="5">
    <location>
        <begin position="64"/>
        <end position="88"/>
    </location>
</feature>
<name>A0A383A1G2_9ZZZZ</name>
<evidence type="ECO:0000256" key="1">
    <source>
        <dbReference type="ARBA" id="ARBA00004141"/>
    </source>
</evidence>
<reference evidence="6" key="1">
    <citation type="submission" date="2018-05" db="EMBL/GenBank/DDBJ databases">
        <authorList>
            <person name="Lanie J.A."/>
            <person name="Ng W.-L."/>
            <person name="Kazmierczak K.M."/>
            <person name="Andrzejewski T.M."/>
            <person name="Davidsen T.M."/>
            <person name="Wayne K.J."/>
            <person name="Tettelin H."/>
            <person name="Glass J.I."/>
            <person name="Rusch D."/>
            <person name="Podicherti R."/>
            <person name="Tsui H.-C.T."/>
            <person name="Winkler M.E."/>
        </authorList>
    </citation>
    <scope>NUCLEOTIDE SEQUENCE</scope>
</reference>